<dbReference type="AlphaFoldDB" id="A0A510HNM9"/>
<proteinExistence type="predicted"/>
<dbReference type="InterPro" id="IPR036249">
    <property type="entry name" value="Thioredoxin-like_sf"/>
</dbReference>
<dbReference type="Gene3D" id="3.40.30.10">
    <property type="entry name" value="Glutaredoxin"/>
    <property type="match status" value="1"/>
</dbReference>
<dbReference type="InterPro" id="IPR032801">
    <property type="entry name" value="PXL2A/B/C"/>
</dbReference>
<sequence length="125" mass="13954">MRGAGREFERRGARVALVTPATPEETREFCSGLRFSCLSDPSREAYRAFGIRRGGLGSVVLHPENLRRGMRALAEGHRQGRTAGDVWQLPGAFVIDREGRFRYAHYARRSSDNPPVRELLAALDG</sequence>
<dbReference type="Pfam" id="PF13911">
    <property type="entry name" value="AhpC-TSA_2"/>
    <property type="match status" value="1"/>
</dbReference>
<dbReference type="EMBL" id="AP019791">
    <property type="protein sequence ID" value="BBL81075.1"/>
    <property type="molecule type" value="Genomic_DNA"/>
</dbReference>
<gene>
    <name evidence="1" type="ORF">RxyAA322_29290</name>
</gene>
<protein>
    <recommendedName>
        <fullName evidence="3">Alkyl hydroperoxide reductase subunit C/ Thiol specific antioxidant domain-containing protein</fullName>
    </recommendedName>
</protein>
<accession>A0A510HNM9</accession>
<evidence type="ECO:0008006" key="3">
    <source>
        <dbReference type="Google" id="ProtNLM"/>
    </source>
</evidence>
<keyword evidence="2" id="KW-1185">Reference proteome</keyword>
<organism evidence="1 2">
    <name type="scientific">Rubrobacter xylanophilus</name>
    <dbReference type="NCBI Taxonomy" id="49319"/>
    <lineage>
        <taxon>Bacteria</taxon>
        <taxon>Bacillati</taxon>
        <taxon>Actinomycetota</taxon>
        <taxon>Rubrobacteria</taxon>
        <taxon>Rubrobacterales</taxon>
        <taxon>Rubrobacteraceae</taxon>
        <taxon>Rubrobacter</taxon>
    </lineage>
</organism>
<reference evidence="1" key="1">
    <citation type="journal article" date="2019" name="Microbiol. Resour. Announc.">
        <title>Complete Genome Sequence of Rubrobacter xylanophilus Strain AA3-22, Isolated from Arima Onsen in Japan.</title>
        <authorList>
            <person name="Tomariguchi N."/>
            <person name="Miyazaki K."/>
        </authorList>
    </citation>
    <scope>NUCLEOTIDE SEQUENCE [LARGE SCALE GENOMIC DNA]</scope>
    <source>
        <strain evidence="1">AA3-22</strain>
    </source>
</reference>
<evidence type="ECO:0000313" key="1">
    <source>
        <dbReference type="EMBL" id="BBL81075.1"/>
    </source>
</evidence>
<dbReference type="SUPFAM" id="SSF52833">
    <property type="entry name" value="Thioredoxin-like"/>
    <property type="match status" value="1"/>
</dbReference>
<evidence type="ECO:0000313" key="2">
    <source>
        <dbReference type="Proteomes" id="UP000318065"/>
    </source>
</evidence>
<name>A0A510HNM9_9ACTN</name>
<dbReference type="Proteomes" id="UP000318065">
    <property type="component" value="Chromosome"/>
</dbReference>